<dbReference type="EC" id="2.1.1.199" evidence="1"/>
<keyword evidence="1" id="KW-0808">Transferase</keyword>
<sequence>MNSENSFSSSEHITVLLHEAVNGLALKENGIYIDGTFGRGGHSRFILSQLSF</sequence>
<protein>
    <submittedName>
        <fullName evidence="1">S-adenosyl-dependent methyltransferase activity on membrane-located substrates</fullName>
        <ecNumber evidence="1">2.1.1.199</ecNumber>
    </submittedName>
</protein>
<gene>
    <name evidence="1" type="primary">rsmH_1</name>
    <name evidence="1" type="ORF">NCTC11872_02540</name>
</gene>
<evidence type="ECO:0000313" key="1">
    <source>
        <dbReference type="EMBL" id="SPX42892.1"/>
    </source>
</evidence>
<name>A0A2X1QR89_HAEIF</name>
<dbReference type="GO" id="GO:0032259">
    <property type="term" value="P:methylation"/>
    <property type="evidence" value="ECO:0007669"/>
    <property type="project" value="UniProtKB-KW"/>
</dbReference>
<dbReference type="InterPro" id="IPR002903">
    <property type="entry name" value="RsmH"/>
</dbReference>
<dbReference type="AlphaFoldDB" id="A0A2X1QR89"/>
<dbReference type="Gene3D" id="3.40.50.150">
    <property type="entry name" value="Vaccinia Virus protein VP39"/>
    <property type="match status" value="1"/>
</dbReference>
<dbReference type="GO" id="GO:0008168">
    <property type="term" value="F:methyltransferase activity"/>
    <property type="evidence" value="ECO:0007669"/>
    <property type="project" value="UniProtKB-KW"/>
</dbReference>
<evidence type="ECO:0000313" key="2">
    <source>
        <dbReference type="Proteomes" id="UP000249936"/>
    </source>
</evidence>
<reference evidence="1 2" key="1">
    <citation type="submission" date="2018-06" db="EMBL/GenBank/DDBJ databases">
        <authorList>
            <consortium name="Pathogen Informatics"/>
            <person name="Doyle S."/>
        </authorList>
    </citation>
    <scope>NUCLEOTIDE SEQUENCE [LARGE SCALE GENOMIC DNA]</scope>
    <source>
        <strain evidence="1 2">NCTC11872</strain>
    </source>
</reference>
<dbReference type="SUPFAM" id="SSF53335">
    <property type="entry name" value="S-adenosyl-L-methionine-dependent methyltransferases"/>
    <property type="match status" value="1"/>
</dbReference>
<organism evidence="1 2">
    <name type="scientific">Haemophilus influenzae</name>
    <dbReference type="NCBI Taxonomy" id="727"/>
    <lineage>
        <taxon>Bacteria</taxon>
        <taxon>Pseudomonadati</taxon>
        <taxon>Pseudomonadota</taxon>
        <taxon>Gammaproteobacteria</taxon>
        <taxon>Pasteurellales</taxon>
        <taxon>Pasteurellaceae</taxon>
        <taxon>Haemophilus</taxon>
    </lineage>
</organism>
<keyword evidence="1" id="KW-0489">Methyltransferase</keyword>
<accession>A0A2X1QR89</accession>
<proteinExistence type="predicted"/>
<dbReference type="Proteomes" id="UP000249936">
    <property type="component" value="Unassembled WGS sequence"/>
</dbReference>
<dbReference type="Pfam" id="PF01795">
    <property type="entry name" value="Methyltransf_5"/>
    <property type="match status" value="1"/>
</dbReference>
<dbReference type="InterPro" id="IPR029063">
    <property type="entry name" value="SAM-dependent_MTases_sf"/>
</dbReference>
<dbReference type="EMBL" id="UASK01000010">
    <property type="protein sequence ID" value="SPX42892.1"/>
    <property type="molecule type" value="Genomic_DNA"/>
</dbReference>